<dbReference type="GO" id="GO:0005576">
    <property type="term" value="C:extracellular region"/>
    <property type="evidence" value="ECO:0007669"/>
    <property type="project" value="UniProtKB-SubCell"/>
</dbReference>
<comment type="subcellular location">
    <subcellularLocation>
        <location evidence="1">Secreted</location>
    </subcellularLocation>
</comment>
<evidence type="ECO:0000259" key="4">
    <source>
        <dbReference type="SMART" id="SM01318"/>
    </source>
</evidence>
<feature type="chain" id="PRO_5012882877" evidence="3">
    <location>
        <begin position="19"/>
        <end position="103"/>
    </location>
</feature>
<proteinExistence type="predicted"/>
<dbReference type="Pfam" id="PF15430">
    <property type="entry name" value="SVWC"/>
    <property type="match status" value="1"/>
</dbReference>
<feature type="domain" description="Single" evidence="4">
    <location>
        <begin position="34"/>
        <end position="100"/>
    </location>
</feature>
<dbReference type="SMART" id="SM01318">
    <property type="entry name" value="SVWC"/>
    <property type="match status" value="1"/>
</dbReference>
<evidence type="ECO:0000256" key="1">
    <source>
        <dbReference type="ARBA" id="ARBA00004613"/>
    </source>
</evidence>
<keyword evidence="2" id="KW-0964">Secreted</keyword>
<protein>
    <submittedName>
        <fullName evidence="5">Putative secreted protein</fullName>
    </submittedName>
</protein>
<dbReference type="AlphaFoldDB" id="A0A1L8E904"/>
<organism evidence="5">
    <name type="scientific">Haematobia irritans</name>
    <name type="common">Horn fly</name>
    <name type="synonym">Conops irritans</name>
    <dbReference type="NCBI Taxonomy" id="7368"/>
    <lineage>
        <taxon>Eukaryota</taxon>
        <taxon>Metazoa</taxon>
        <taxon>Ecdysozoa</taxon>
        <taxon>Arthropoda</taxon>
        <taxon>Hexapoda</taxon>
        <taxon>Insecta</taxon>
        <taxon>Pterygota</taxon>
        <taxon>Neoptera</taxon>
        <taxon>Endopterygota</taxon>
        <taxon>Diptera</taxon>
        <taxon>Brachycera</taxon>
        <taxon>Muscomorpha</taxon>
        <taxon>Muscoidea</taxon>
        <taxon>Muscidae</taxon>
        <taxon>Haematobia</taxon>
    </lineage>
</organism>
<accession>A0A1L8E904</accession>
<reference evidence="5" key="1">
    <citation type="submission" date="2017-01" db="EMBL/GenBank/DDBJ databases">
        <title>An insight into the sialome and mialome of the horn fly, Haematobia irritans.</title>
        <authorList>
            <person name="Breijo M."/>
            <person name="Boiani M."/>
            <person name="Ures X."/>
            <person name="Rocha S."/>
            <person name="Sequeira M."/>
            <person name="Ribeiro J.M."/>
        </authorList>
    </citation>
    <scope>NUCLEOTIDE SEQUENCE</scope>
</reference>
<evidence type="ECO:0000256" key="3">
    <source>
        <dbReference type="SAM" id="SignalP"/>
    </source>
</evidence>
<keyword evidence="3" id="KW-0732">Signal</keyword>
<feature type="signal peptide" evidence="3">
    <location>
        <begin position="1"/>
        <end position="18"/>
    </location>
</feature>
<name>A0A1L8E904_HAEIR</name>
<dbReference type="InterPro" id="IPR029277">
    <property type="entry name" value="SVWC_dom"/>
</dbReference>
<evidence type="ECO:0000256" key="2">
    <source>
        <dbReference type="ARBA" id="ARBA00022525"/>
    </source>
</evidence>
<dbReference type="EMBL" id="GFDG01003655">
    <property type="protein sequence ID" value="JAV15144.1"/>
    <property type="molecule type" value="Transcribed_RNA"/>
</dbReference>
<sequence length="103" mass="11757">MHLFTFVAIISLITGVLSICVDYNYRNICHRDKCVYRELVLSPGEQRQPWGRCECFYCAPGQRGLVESCNEIIVNLPCRLGGFTNPNAAFPYCCQREVICPVY</sequence>
<evidence type="ECO:0000313" key="5">
    <source>
        <dbReference type="EMBL" id="JAV15144.1"/>
    </source>
</evidence>